<dbReference type="InterPro" id="IPR051227">
    <property type="entry name" value="CS_glycosyltransferase"/>
</dbReference>
<keyword evidence="4 9" id="KW-0812">Transmembrane</keyword>
<dbReference type="Gene3D" id="3.90.550.50">
    <property type="match status" value="1"/>
</dbReference>
<evidence type="ECO:0000256" key="1">
    <source>
        <dbReference type="ARBA" id="ARBA00004447"/>
    </source>
</evidence>
<evidence type="ECO:0000256" key="9">
    <source>
        <dbReference type="RuleBase" id="RU364016"/>
    </source>
</evidence>
<evidence type="ECO:0000313" key="11">
    <source>
        <dbReference type="Proteomes" id="UP001168821"/>
    </source>
</evidence>
<evidence type="ECO:0000256" key="2">
    <source>
        <dbReference type="ARBA" id="ARBA00009239"/>
    </source>
</evidence>
<evidence type="ECO:0000256" key="4">
    <source>
        <dbReference type="ARBA" id="ARBA00022692"/>
    </source>
</evidence>
<evidence type="ECO:0000256" key="6">
    <source>
        <dbReference type="ARBA" id="ARBA00022989"/>
    </source>
</evidence>
<feature type="transmembrane region" description="Helical" evidence="9">
    <location>
        <begin position="12"/>
        <end position="30"/>
    </location>
</feature>
<dbReference type="EMBL" id="JALNTZ010000005">
    <property type="protein sequence ID" value="KAJ3650845.1"/>
    <property type="molecule type" value="Genomic_DNA"/>
</dbReference>
<keyword evidence="6 9" id="KW-1133">Transmembrane helix</keyword>
<evidence type="ECO:0000256" key="3">
    <source>
        <dbReference type="ARBA" id="ARBA00022679"/>
    </source>
</evidence>
<dbReference type="PANTHER" id="PTHR12369">
    <property type="entry name" value="CHONDROITIN SYNTHASE"/>
    <property type="match status" value="1"/>
</dbReference>
<evidence type="ECO:0000256" key="5">
    <source>
        <dbReference type="ARBA" id="ARBA00022968"/>
    </source>
</evidence>
<reference evidence="10" key="1">
    <citation type="journal article" date="2023" name="G3 (Bethesda)">
        <title>Whole genome assemblies of Zophobas morio and Tenebrio molitor.</title>
        <authorList>
            <person name="Kaur S."/>
            <person name="Stinson S.A."/>
            <person name="diCenzo G.C."/>
        </authorList>
    </citation>
    <scope>NUCLEOTIDE SEQUENCE</scope>
    <source>
        <strain evidence="10">QUZm001</strain>
    </source>
</reference>
<comment type="similarity">
    <text evidence="2 9">Belongs to the chondroitin N-acetylgalactosaminyltransferase family.</text>
</comment>
<proteinExistence type="inferred from homology"/>
<dbReference type="EC" id="2.4.1.-" evidence="9"/>
<dbReference type="InterPro" id="IPR008428">
    <property type="entry name" value="Chond_GalNAc"/>
</dbReference>
<evidence type="ECO:0000313" key="10">
    <source>
        <dbReference type="EMBL" id="KAJ3650845.1"/>
    </source>
</evidence>
<dbReference type="GO" id="GO:0032580">
    <property type="term" value="C:Golgi cisterna membrane"/>
    <property type="evidence" value="ECO:0007669"/>
    <property type="project" value="UniProtKB-SubCell"/>
</dbReference>
<keyword evidence="3 9" id="KW-0808">Transferase</keyword>
<name>A0AA38I895_9CUCU</name>
<dbReference type="PANTHER" id="PTHR12369:SF13">
    <property type="entry name" value="HEXOSYLTRANSFERASE"/>
    <property type="match status" value="1"/>
</dbReference>
<evidence type="ECO:0000256" key="7">
    <source>
        <dbReference type="ARBA" id="ARBA00023034"/>
    </source>
</evidence>
<gene>
    <name evidence="10" type="ORF">Zmor_016923</name>
</gene>
<accession>A0AA38I895</accession>
<keyword evidence="11" id="KW-1185">Reference proteome</keyword>
<comment type="caution">
    <text evidence="10">The sequence shown here is derived from an EMBL/GenBank/DDBJ whole genome shotgun (WGS) entry which is preliminary data.</text>
</comment>
<evidence type="ECO:0000256" key="8">
    <source>
        <dbReference type="ARBA" id="ARBA00023136"/>
    </source>
</evidence>
<comment type="subcellular location">
    <subcellularLocation>
        <location evidence="1 9">Golgi apparatus</location>
        <location evidence="1 9">Golgi stack membrane</location>
        <topology evidence="1 9">Single-pass type II membrane protein</topology>
    </subcellularLocation>
</comment>
<protein>
    <recommendedName>
        <fullName evidence="9">Hexosyltransferase</fullName>
        <ecNumber evidence="9">2.4.1.-</ecNumber>
    </recommendedName>
</protein>
<dbReference type="GO" id="GO:0047238">
    <property type="term" value="F:glucuronosyl-N-acetylgalactosaminyl-proteoglycan 4-beta-N-acetylgalactosaminyltransferase activity"/>
    <property type="evidence" value="ECO:0007669"/>
    <property type="project" value="TreeGrafter"/>
</dbReference>
<dbReference type="AlphaFoldDB" id="A0AA38I895"/>
<keyword evidence="7 9" id="KW-0333">Golgi apparatus</keyword>
<dbReference type="Proteomes" id="UP001168821">
    <property type="component" value="Unassembled WGS sequence"/>
</dbReference>
<dbReference type="Pfam" id="PF05679">
    <property type="entry name" value="CHGN"/>
    <property type="match status" value="1"/>
</dbReference>
<organism evidence="10 11">
    <name type="scientific">Zophobas morio</name>
    <dbReference type="NCBI Taxonomy" id="2755281"/>
    <lineage>
        <taxon>Eukaryota</taxon>
        <taxon>Metazoa</taxon>
        <taxon>Ecdysozoa</taxon>
        <taxon>Arthropoda</taxon>
        <taxon>Hexapoda</taxon>
        <taxon>Insecta</taxon>
        <taxon>Pterygota</taxon>
        <taxon>Neoptera</taxon>
        <taxon>Endopterygota</taxon>
        <taxon>Coleoptera</taxon>
        <taxon>Polyphaga</taxon>
        <taxon>Cucujiformia</taxon>
        <taxon>Tenebrionidae</taxon>
        <taxon>Zophobas</taxon>
    </lineage>
</organism>
<keyword evidence="8 9" id="KW-0472">Membrane</keyword>
<sequence length="739" mass="84932">MFKSTKKFVSNNIYVFVGILIGLYVSSLLSDSLEPLCAPQIHEPVLKNEALRNKVVPKVNPPKKTSATPKKSKLVRPRYYSTELGIREKLFVGIFSSEEKVNTQVVPLNKTIGKLVDQIKFFITAQYKLKTKFNLSGLVGFTDTRAKYRPFQVLKYIGDNFAQDYDYYFLAHDYTFINARKLNDIVKKISVSMDVYLGTPITDGSYCNLDAGIILSNTVMKAVRDHLDWCVINAISEDHSENIGRCVHHSIGLTCQKSIQGQTVDTFKLKHFELNQHLLELSKKEEFNEAVTIHPILEGENFFLLNAYFLKQRLENIKKKSDLLSEDLTEVWPPGARPGAKPATRFDVPKQFYFNMTHMFFPDDLTNVKPHTTADLKDIEYIIEEVKLRYRSEHAGKFQFRRLVNGYRTFDLSRGMDYTLDLGFRDLSTGKEVVKRFEVCKPLGKVEFVQVPYVTENSRVTIILPVQESEIELALEFLRGYSSAIMDRKEKSFLMLALLYQAESSNKGTGDVFYAVKNFATRTTNKYKNEDIKIAWVSIRLPTWPTMVKMEEYRVLDFGVADLALKKIGLDSLVLILHVHTNITGDFLNRVRMNTIPNFQIFSAIPFRQYNPKVSQSQGLEINKNNGHFDKEEYRYISFYSKDYVTARKQHQKLLPIVRVDNDIAEILAEEYRSFPGTIFGMFVEFGSELHAMRATELGLKVKYHPPPPHSDRCNLFIASPSQLGRLLLSQQSQIAELQ</sequence>
<keyword evidence="5 9" id="KW-0735">Signal-anchor</keyword>